<dbReference type="Proteomes" id="UP001056120">
    <property type="component" value="Linkage Group LG17"/>
</dbReference>
<gene>
    <name evidence="1" type="ORF">L1987_51634</name>
</gene>
<name>A0ACB9EQX1_9ASTR</name>
<evidence type="ECO:0000313" key="1">
    <source>
        <dbReference type="EMBL" id="KAI3761222.1"/>
    </source>
</evidence>
<comment type="caution">
    <text evidence="1">The sequence shown here is derived from an EMBL/GenBank/DDBJ whole genome shotgun (WGS) entry which is preliminary data.</text>
</comment>
<proteinExistence type="predicted"/>
<protein>
    <submittedName>
        <fullName evidence="1">Uncharacterized protein</fullName>
    </submittedName>
</protein>
<sequence>MASSSNNSSSPRIQNSGSDEDLLDQRKRKRMQSNRESARRSRMRKQKHLNDLTDQINQIKKDNAQILTTINVTAQQFVHVEADNSVLRAQIGELSQRLNYLNEIINLMNSNCVTELFEVENHHDLINSPWNMMYVNQQPIMAAAEMIQYYASSISAKNTSRMEIFMKDFRSTARCKWYQRLNNMRICIKCGRNRVYKLFSSGKEGKFPNPTHIFVGLEASKVMMKALGVTLAYLIYDLICCLFDKNIKIDNSVHHLVSIVGIVAGLAFEKCGSEMVAALCIAEISSPFLHLRELLKELGYKGTDVNLAADVSFAVIFTLARMCFGPYLCYVTVSAANPILIKAMALGLQLVSAFWFYKIGKMVKYKLIKRSTSKTS</sequence>
<evidence type="ECO:0000313" key="2">
    <source>
        <dbReference type="Proteomes" id="UP001056120"/>
    </source>
</evidence>
<organism evidence="1 2">
    <name type="scientific">Smallanthus sonchifolius</name>
    <dbReference type="NCBI Taxonomy" id="185202"/>
    <lineage>
        <taxon>Eukaryota</taxon>
        <taxon>Viridiplantae</taxon>
        <taxon>Streptophyta</taxon>
        <taxon>Embryophyta</taxon>
        <taxon>Tracheophyta</taxon>
        <taxon>Spermatophyta</taxon>
        <taxon>Magnoliopsida</taxon>
        <taxon>eudicotyledons</taxon>
        <taxon>Gunneridae</taxon>
        <taxon>Pentapetalae</taxon>
        <taxon>asterids</taxon>
        <taxon>campanulids</taxon>
        <taxon>Asterales</taxon>
        <taxon>Asteraceae</taxon>
        <taxon>Asteroideae</taxon>
        <taxon>Heliantheae alliance</taxon>
        <taxon>Millerieae</taxon>
        <taxon>Smallanthus</taxon>
    </lineage>
</organism>
<reference evidence="2" key="1">
    <citation type="journal article" date="2022" name="Mol. Ecol. Resour.">
        <title>The genomes of chicory, endive, great burdock and yacon provide insights into Asteraceae palaeo-polyploidization history and plant inulin production.</title>
        <authorList>
            <person name="Fan W."/>
            <person name="Wang S."/>
            <person name="Wang H."/>
            <person name="Wang A."/>
            <person name="Jiang F."/>
            <person name="Liu H."/>
            <person name="Zhao H."/>
            <person name="Xu D."/>
            <person name="Zhang Y."/>
        </authorList>
    </citation>
    <scope>NUCLEOTIDE SEQUENCE [LARGE SCALE GENOMIC DNA]</scope>
    <source>
        <strain evidence="2">cv. Yunnan</strain>
    </source>
</reference>
<accession>A0ACB9EQX1</accession>
<keyword evidence="2" id="KW-1185">Reference proteome</keyword>
<dbReference type="EMBL" id="CM042034">
    <property type="protein sequence ID" value="KAI3761222.1"/>
    <property type="molecule type" value="Genomic_DNA"/>
</dbReference>
<reference evidence="1 2" key="2">
    <citation type="journal article" date="2022" name="Mol. Ecol. Resour.">
        <title>The genomes of chicory, endive, great burdock and yacon provide insights into Asteraceae paleo-polyploidization history and plant inulin production.</title>
        <authorList>
            <person name="Fan W."/>
            <person name="Wang S."/>
            <person name="Wang H."/>
            <person name="Wang A."/>
            <person name="Jiang F."/>
            <person name="Liu H."/>
            <person name="Zhao H."/>
            <person name="Xu D."/>
            <person name="Zhang Y."/>
        </authorList>
    </citation>
    <scope>NUCLEOTIDE SEQUENCE [LARGE SCALE GENOMIC DNA]</scope>
    <source>
        <strain evidence="2">cv. Yunnan</strain>
        <tissue evidence="1">Leaves</tissue>
    </source>
</reference>